<accession>A0A2V4PBN4</accession>
<comment type="caution">
    <text evidence="1">The sequence shown here is derived from an EMBL/GenBank/DDBJ whole genome shotgun (WGS) entry which is preliminary data.</text>
</comment>
<sequence>MAAVGNYLPGHPRWDAFFDLLVSTFEEEPKTVAVSVFGADVLLGRDLREFIRLTWLSAEASSAIAERARGAWQPEFLHWGTWPQLLIAPRTS</sequence>
<dbReference type="AlphaFoldDB" id="A0A2V4PBN4"/>
<protein>
    <submittedName>
        <fullName evidence="1">Uncharacterized protein</fullName>
    </submittedName>
</protein>
<name>A0A2V4PBN4_9ACTN</name>
<evidence type="ECO:0000313" key="2">
    <source>
        <dbReference type="Proteomes" id="UP000248039"/>
    </source>
</evidence>
<gene>
    <name evidence="1" type="ORF">C7C46_00175</name>
</gene>
<dbReference type="EMBL" id="PYBW01000001">
    <property type="protein sequence ID" value="PYC88533.1"/>
    <property type="molecule type" value="Genomic_DNA"/>
</dbReference>
<organism evidence="1 2">
    <name type="scientific">Streptomyces tateyamensis</name>
    <dbReference type="NCBI Taxonomy" id="565073"/>
    <lineage>
        <taxon>Bacteria</taxon>
        <taxon>Bacillati</taxon>
        <taxon>Actinomycetota</taxon>
        <taxon>Actinomycetes</taxon>
        <taxon>Kitasatosporales</taxon>
        <taxon>Streptomycetaceae</taxon>
        <taxon>Streptomyces</taxon>
    </lineage>
</organism>
<proteinExistence type="predicted"/>
<reference evidence="1 2" key="1">
    <citation type="submission" date="2018-03" db="EMBL/GenBank/DDBJ databases">
        <title>Bioinformatic expansion and discovery of thiopeptide antibiotics.</title>
        <authorList>
            <person name="Schwalen C.J."/>
            <person name="Hudson G.A."/>
            <person name="Mitchell D.A."/>
        </authorList>
    </citation>
    <scope>NUCLEOTIDE SEQUENCE [LARGE SCALE GENOMIC DNA]</scope>
    <source>
        <strain evidence="1 2">ATCC 21389</strain>
    </source>
</reference>
<keyword evidence="2" id="KW-1185">Reference proteome</keyword>
<evidence type="ECO:0000313" key="1">
    <source>
        <dbReference type="EMBL" id="PYC88533.1"/>
    </source>
</evidence>
<dbReference type="Proteomes" id="UP000248039">
    <property type="component" value="Unassembled WGS sequence"/>
</dbReference>